<dbReference type="RefSeq" id="WP_237762225.1">
    <property type="nucleotide sequence ID" value="NZ_CAAAIH010000012.1"/>
</dbReference>
<sequence length="407" mass="45895">MTDVIFIGAGPIGLLGAIQLKLQFPEKEILMFEKYEVPIRNHAMYVEQSSFSGMDRSNGFGEILDSIHSKVTISDLEKRLREYATSIGIKIQYQEVKDFNELKKQYPETDYFVGSGGLRGIIHPQVFNGENQINEPLRYAVEVKYKASGTTHALNKITELPGVLAYTKHLVSEYVGHLKEGQTPISLRIFIDEPTYQAMKGATFKTPYTLADKDRIPSDLYETITTYLKGRKHLAGEVIEESSLKISTITLSLYASKDFCKQVDGKIIFQIGEEGFACPFYRSFNDNASCIPFFTQAMKALFKKRNVESNKMSSSSFFSASTIEETPLEYYQHNVQGFVNSEIRTIHYLNLGIEMLETSVSSSQAVPKFTGSKLNLKRGGKIFLNEVKRENQSSDRENSSLSTCVLL</sequence>
<evidence type="ECO:0000313" key="2">
    <source>
        <dbReference type="Proteomes" id="UP000054703"/>
    </source>
</evidence>
<evidence type="ECO:0000313" key="1">
    <source>
        <dbReference type="EMBL" id="KTD53655.1"/>
    </source>
</evidence>
<comment type="caution">
    <text evidence="1">The sequence shown here is derived from an EMBL/GenBank/DDBJ whole genome shotgun (WGS) entry which is preliminary data.</text>
</comment>
<dbReference type="PATRIC" id="fig|45074.5.peg.4366"/>
<protein>
    <submittedName>
        <fullName evidence="1">Uncharacterized protein</fullName>
    </submittedName>
</protein>
<name>A0A0W0Y9P9_9GAMM</name>
<dbReference type="EMBL" id="LNYU01000091">
    <property type="protein sequence ID" value="KTD53655.1"/>
    <property type="molecule type" value="Genomic_DNA"/>
</dbReference>
<gene>
    <name evidence="1" type="ORF">Lsan_4065</name>
</gene>
<dbReference type="STRING" id="45074.Lsan_4065"/>
<dbReference type="InterPro" id="IPR036188">
    <property type="entry name" value="FAD/NAD-bd_sf"/>
</dbReference>
<organism evidence="1 2">
    <name type="scientific">Legionella santicrucis</name>
    <dbReference type="NCBI Taxonomy" id="45074"/>
    <lineage>
        <taxon>Bacteria</taxon>
        <taxon>Pseudomonadati</taxon>
        <taxon>Pseudomonadota</taxon>
        <taxon>Gammaproteobacteria</taxon>
        <taxon>Legionellales</taxon>
        <taxon>Legionellaceae</taxon>
        <taxon>Legionella</taxon>
    </lineage>
</organism>
<dbReference type="Proteomes" id="UP000054703">
    <property type="component" value="Unassembled WGS sequence"/>
</dbReference>
<proteinExistence type="predicted"/>
<reference evidence="1 2" key="1">
    <citation type="submission" date="2015-11" db="EMBL/GenBank/DDBJ databases">
        <title>Genomic analysis of 38 Legionella species identifies large and diverse effector repertoires.</title>
        <authorList>
            <person name="Burstein D."/>
            <person name="Amaro F."/>
            <person name="Zusman T."/>
            <person name="Lifshitz Z."/>
            <person name="Cohen O."/>
            <person name="Gilbert J.A."/>
            <person name="Pupko T."/>
            <person name="Shuman H.A."/>
            <person name="Segal G."/>
        </authorList>
    </citation>
    <scope>NUCLEOTIDE SEQUENCE [LARGE SCALE GENOMIC DNA]</scope>
    <source>
        <strain evidence="1 2">SC-63-C7</strain>
    </source>
</reference>
<dbReference type="SUPFAM" id="SSF51905">
    <property type="entry name" value="FAD/NAD(P)-binding domain"/>
    <property type="match status" value="1"/>
</dbReference>
<dbReference type="AlphaFoldDB" id="A0A0W0Y9P9"/>
<accession>A0A0W0Y9P9</accession>
<keyword evidence="2" id="KW-1185">Reference proteome</keyword>